<protein>
    <recommendedName>
        <fullName evidence="2">RRM domain-containing protein</fullName>
    </recommendedName>
</protein>
<dbReference type="SMART" id="SM00360">
    <property type="entry name" value="RRM"/>
    <property type="match status" value="1"/>
</dbReference>
<name>A0A8J5IIX6_ZINOF</name>
<evidence type="ECO:0000259" key="2">
    <source>
        <dbReference type="PROSITE" id="PS50102"/>
    </source>
</evidence>
<dbReference type="Proteomes" id="UP000734854">
    <property type="component" value="Unassembled WGS sequence"/>
</dbReference>
<dbReference type="PROSITE" id="PS50102">
    <property type="entry name" value="RRM"/>
    <property type="match status" value="1"/>
</dbReference>
<dbReference type="GO" id="GO:0003723">
    <property type="term" value="F:RNA binding"/>
    <property type="evidence" value="ECO:0007669"/>
    <property type="project" value="UniProtKB-UniRule"/>
</dbReference>
<keyword evidence="4" id="KW-1185">Reference proteome</keyword>
<reference evidence="3 4" key="1">
    <citation type="submission" date="2020-08" db="EMBL/GenBank/DDBJ databases">
        <title>Plant Genome Project.</title>
        <authorList>
            <person name="Zhang R.-G."/>
        </authorList>
    </citation>
    <scope>NUCLEOTIDE SEQUENCE [LARGE SCALE GENOMIC DNA]</scope>
    <source>
        <tissue evidence="3">Rhizome</tissue>
    </source>
</reference>
<accession>A0A8J5IIX6</accession>
<keyword evidence="1" id="KW-0694">RNA-binding</keyword>
<organism evidence="3 4">
    <name type="scientific">Zingiber officinale</name>
    <name type="common">Ginger</name>
    <name type="synonym">Amomum zingiber</name>
    <dbReference type="NCBI Taxonomy" id="94328"/>
    <lineage>
        <taxon>Eukaryota</taxon>
        <taxon>Viridiplantae</taxon>
        <taxon>Streptophyta</taxon>
        <taxon>Embryophyta</taxon>
        <taxon>Tracheophyta</taxon>
        <taxon>Spermatophyta</taxon>
        <taxon>Magnoliopsida</taxon>
        <taxon>Liliopsida</taxon>
        <taxon>Zingiberales</taxon>
        <taxon>Zingiberaceae</taxon>
        <taxon>Zingiber</taxon>
    </lineage>
</organism>
<dbReference type="Gene3D" id="3.30.70.330">
    <property type="match status" value="1"/>
</dbReference>
<dbReference type="InterPro" id="IPR000504">
    <property type="entry name" value="RRM_dom"/>
</dbReference>
<evidence type="ECO:0000256" key="1">
    <source>
        <dbReference type="PROSITE-ProRule" id="PRU00176"/>
    </source>
</evidence>
<dbReference type="InterPro" id="IPR012677">
    <property type="entry name" value="Nucleotide-bd_a/b_plait_sf"/>
</dbReference>
<evidence type="ECO:0000313" key="3">
    <source>
        <dbReference type="EMBL" id="KAG6535058.1"/>
    </source>
</evidence>
<evidence type="ECO:0000313" key="4">
    <source>
        <dbReference type="Proteomes" id="UP000734854"/>
    </source>
</evidence>
<dbReference type="EMBL" id="JACMSC010000001">
    <property type="protein sequence ID" value="KAG6535058.1"/>
    <property type="molecule type" value="Genomic_DNA"/>
</dbReference>
<feature type="domain" description="RRM" evidence="2">
    <location>
        <begin position="93"/>
        <end position="161"/>
    </location>
</feature>
<proteinExistence type="predicted"/>
<dbReference type="SUPFAM" id="SSF54928">
    <property type="entry name" value="RNA-binding domain, RBD"/>
    <property type="match status" value="2"/>
</dbReference>
<gene>
    <name evidence="3" type="ORF">ZIOFF_000012</name>
</gene>
<dbReference type="AlphaFoldDB" id="A0A8J5IIX6"/>
<sequence length="211" mass="24206">MRFTCRRGRSPCKLSGAVSSHSAVRTQWILLTSNSESSTRMSCHRRRHLCYCLPGQPPADHPGTLEEVRSLWIGDLQYWIDENYLLTCFCQAGEIFVGCLDLNITEEELKQISVQFGEIICVKIQYGKRMWLCAICSEEAIHKLHGTMIGQQIVRLSWGKSPASKQLEFGKRLIYYWLNAQYLAVHGNAMLGRHLWLKTSLPPELLEVYQS</sequence>
<dbReference type="InterPro" id="IPR035979">
    <property type="entry name" value="RBD_domain_sf"/>
</dbReference>
<comment type="caution">
    <text evidence="3">The sequence shown here is derived from an EMBL/GenBank/DDBJ whole genome shotgun (WGS) entry which is preliminary data.</text>
</comment>